<dbReference type="InterPro" id="IPR003481">
    <property type="entry name" value="FliD_N"/>
</dbReference>
<dbReference type="InterPro" id="IPR040026">
    <property type="entry name" value="FliD"/>
</dbReference>
<keyword evidence="10" id="KW-0282">Flagellum</keyword>
<dbReference type="InterPro" id="IPR010809">
    <property type="entry name" value="FliD_C"/>
</dbReference>
<keyword evidence="5" id="KW-0975">Bacterial flagellum</keyword>
<comment type="subcellular location">
    <subcellularLocation>
        <location evidence="1">Bacterial flagellum</location>
    </subcellularLocation>
</comment>
<feature type="domain" description="Flagellar hook-associated protein 2 C-terminal" evidence="9">
    <location>
        <begin position="796"/>
        <end position="1009"/>
    </location>
</feature>
<evidence type="ECO:0000259" key="8">
    <source>
        <dbReference type="Pfam" id="PF02465"/>
    </source>
</evidence>
<dbReference type="GO" id="GO:0007155">
    <property type="term" value="P:cell adhesion"/>
    <property type="evidence" value="ECO:0007669"/>
    <property type="project" value="InterPro"/>
</dbReference>
<accession>A0A518K4H9</accession>
<dbReference type="Pfam" id="PF02465">
    <property type="entry name" value="FliD_N"/>
    <property type="match status" value="1"/>
</dbReference>
<evidence type="ECO:0000256" key="4">
    <source>
        <dbReference type="ARBA" id="ARBA00023054"/>
    </source>
</evidence>
<dbReference type="GO" id="GO:0071973">
    <property type="term" value="P:bacterial-type flagellum-dependent cell motility"/>
    <property type="evidence" value="ECO:0007669"/>
    <property type="project" value="TreeGrafter"/>
</dbReference>
<evidence type="ECO:0000259" key="9">
    <source>
        <dbReference type="Pfam" id="PF07195"/>
    </source>
</evidence>
<dbReference type="KEGG" id="bmei:Spa11_08770"/>
<keyword evidence="11" id="KW-1185">Reference proteome</keyword>
<evidence type="ECO:0000256" key="7">
    <source>
        <dbReference type="ARBA" id="ARBA00033192"/>
    </source>
</evidence>
<dbReference type="PANTHER" id="PTHR30288">
    <property type="entry name" value="FLAGELLAR CAP/ASSEMBLY PROTEIN FLID"/>
    <property type="match status" value="1"/>
</dbReference>
<evidence type="ECO:0000313" key="11">
    <source>
        <dbReference type="Proteomes" id="UP000316426"/>
    </source>
</evidence>
<keyword evidence="4" id="KW-0175">Coiled coil</keyword>
<evidence type="ECO:0000256" key="3">
    <source>
        <dbReference type="ARBA" id="ARBA00011255"/>
    </source>
</evidence>
<keyword evidence="10" id="KW-0966">Cell projection</keyword>
<evidence type="ECO:0000256" key="2">
    <source>
        <dbReference type="ARBA" id="ARBA00009764"/>
    </source>
</evidence>
<name>A0A518K4H9_9BACT</name>
<gene>
    <name evidence="10" type="primary">fliD</name>
    <name evidence="10" type="ORF">Spa11_08770</name>
</gene>
<comment type="similarity">
    <text evidence="2">Belongs to the FliD family.</text>
</comment>
<dbReference type="AlphaFoldDB" id="A0A518K4H9"/>
<evidence type="ECO:0000256" key="5">
    <source>
        <dbReference type="ARBA" id="ARBA00023143"/>
    </source>
</evidence>
<evidence type="ECO:0000256" key="1">
    <source>
        <dbReference type="ARBA" id="ARBA00004365"/>
    </source>
</evidence>
<organism evidence="10 11">
    <name type="scientific">Botrimarina mediterranea</name>
    <dbReference type="NCBI Taxonomy" id="2528022"/>
    <lineage>
        <taxon>Bacteria</taxon>
        <taxon>Pseudomonadati</taxon>
        <taxon>Planctomycetota</taxon>
        <taxon>Planctomycetia</taxon>
        <taxon>Pirellulales</taxon>
        <taxon>Lacipirellulaceae</taxon>
        <taxon>Botrimarina</taxon>
    </lineage>
</organism>
<evidence type="ECO:0000256" key="6">
    <source>
        <dbReference type="ARBA" id="ARBA00033074"/>
    </source>
</evidence>
<dbReference type="GO" id="GO:0009424">
    <property type="term" value="C:bacterial-type flagellum hook"/>
    <property type="evidence" value="ECO:0007669"/>
    <property type="project" value="InterPro"/>
</dbReference>
<dbReference type="PANTHER" id="PTHR30288:SF0">
    <property type="entry name" value="FLAGELLAR HOOK-ASSOCIATED PROTEIN 2"/>
    <property type="match status" value="1"/>
</dbReference>
<dbReference type="EMBL" id="CP036349">
    <property type="protein sequence ID" value="QDV72696.1"/>
    <property type="molecule type" value="Genomic_DNA"/>
</dbReference>
<reference evidence="10 11" key="1">
    <citation type="submission" date="2019-02" db="EMBL/GenBank/DDBJ databases">
        <title>Deep-cultivation of Planctomycetes and their phenomic and genomic characterization uncovers novel biology.</title>
        <authorList>
            <person name="Wiegand S."/>
            <person name="Jogler M."/>
            <person name="Boedeker C."/>
            <person name="Pinto D."/>
            <person name="Vollmers J."/>
            <person name="Rivas-Marin E."/>
            <person name="Kohn T."/>
            <person name="Peeters S.H."/>
            <person name="Heuer A."/>
            <person name="Rast P."/>
            <person name="Oberbeckmann S."/>
            <person name="Bunk B."/>
            <person name="Jeske O."/>
            <person name="Meyerdierks A."/>
            <person name="Storesund J.E."/>
            <person name="Kallscheuer N."/>
            <person name="Luecker S."/>
            <person name="Lage O.M."/>
            <person name="Pohl T."/>
            <person name="Merkel B.J."/>
            <person name="Hornburger P."/>
            <person name="Mueller R.-W."/>
            <person name="Bruemmer F."/>
            <person name="Labrenz M."/>
            <person name="Spormann A.M."/>
            <person name="Op den Camp H."/>
            <person name="Overmann J."/>
            <person name="Amann R."/>
            <person name="Jetten M.S.M."/>
            <person name="Mascher T."/>
            <person name="Medema M.H."/>
            <person name="Devos D.P."/>
            <person name="Kaster A.-K."/>
            <person name="Ovreas L."/>
            <person name="Rohde M."/>
            <person name="Galperin M.Y."/>
            <person name="Jogler C."/>
        </authorList>
    </citation>
    <scope>NUCLEOTIDE SEQUENCE [LARGE SCALE GENOMIC DNA]</scope>
    <source>
        <strain evidence="10 11">Spa11</strain>
    </source>
</reference>
<comment type="subunit">
    <text evidence="3">Homopentamer.</text>
</comment>
<feature type="domain" description="Flagellar hook-associated protein 2 N-terminal" evidence="8">
    <location>
        <begin position="12"/>
        <end position="110"/>
    </location>
</feature>
<proteinExistence type="inferred from homology"/>
<dbReference type="Proteomes" id="UP000316426">
    <property type="component" value="Chromosome"/>
</dbReference>
<sequence length="1028" mass="104733">MSAISSSVGLISGIPIEDTVNQLMQVAARPRATLQSRTDSLKSQQSALDQLSSLVLSLQFDTTALDRQSIYGTRTATSSNANAVSVSVAAGATPAVGSYQLTPLRAASAHQIVSGSLGGLGSALGTGELELQFGGRVNKGVALTQINGGTGFQAGSIKITDRAGETATIDLRAATSIDEVLYAINTSDGVDVTASVEGDRLVLTDNTGETGTLRVREVGAGTTAASLGLLGAGATTVDSKLTGGDIFGLSNSTKLASLNDGLGIAVNESEDIADLKISLADGTIASINLSSAASLGDIISAVNDHEDLAGKVSISIAGDGNRIVVTDHTEGDETFLVEGSSADDLGIDSAAVDGVVTGKRLVSGLQSVLLDGLNGGQGVDAGSISITNRAGDPSVEVDLSAAETLNDVIAALNTAGEAIGVAARVNDNGTGILLTDTSGGSGALVIAEAGDTTTAADLGLLGEQATGSFDTGTLNRQSVGRQTQLSTLRGGQGISRGQVRITDSDGKTSTVDLRFNGVDNPTLGDVIDRINASAVEVTASLNEAGDGILLTDDAGGTEKLSVVDFGSGTTASQLRLLGDSSTTDSQGRQTIDGTGRLSIDLESIESSAGETLLTSVNNGSGVQRGIMQITDTSGASATIDLSAAVTVQDVIDAINGAGVGVSAEINTAGTGIQVNDTADGSGTLAFNDITGSSAEDLRLTRAVSTTASGKQSINGVGLFEDGTPIQLLAKKINDFGGGFNASVVFDGVGYRLSIASAKTGAANEIVVTSSGSNMGFTESSRAADAVASFGQGGGGGVTVTSKDGAFNNVVSGLNINVKQATGEPVRLDVAQNDTPLRNAVQDFITSYNSIRDALAAVTDFDPDSLTTGILFGSNEAVRVDSELSRIVSGRFTTGSNFTSLESIGVSLDDKGKLSLNQAKFDEALASDRGAVERMFRDDKNGVAAKFKEATDRLAGDENSLLSARSISLTNTIDANNDRITRFDETLTRQRERMLTEFYKLEEVIAMMQANLDTVSGIQPISIQSYRNS</sequence>
<dbReference type="RefSeq" id="WP_145108409.1">
    <property type="nucleotide sequence ID" value="NZ_CP036349.1"/>
</dbReference>
<keyword evidence="10" id="KW-0969">Cilium</keyword>
<evidence type="ECO:0000313" key="10">
    <source>
        <dbReference type="EMBL" id="QDV72696.1"/>
    </source>
</evidence>
<dbReference type="GO" id="GO:0009421">
    <property type="term" value="C:bacterial-type flagellum filament cap"/>
    <property type="evidence" value="ECO:0007669"/>
    <property type="project" value="InterPro"/>
</dbReference>
<dbReference type="Pfam" id="PF07195">
    <property type="entry name" value="FliD_C"/>
    <property type="match status" value="1"/>
</dbReference>
<protein>
    <recommendedName>
        <fullName evidence="7">Filament cap protein</fullName>
    </recommendedName>
    <alternativeName>
        <fullName evidence="6">Flagellar cap protein</fullName>
    </alternativeName>
</protein>